<dbReference type="Proteomes" id="UP000319103">
    <property type="component" value="Unassembled WGS sequence"/>
</dbReference>
<evidence type="ECO:0000313" key="3">
    <source>
        <dbReference type="Proteomes" id="UP000319103"/>
    </source>
</evidence>
<comment type="caution">
    <text evidence="2">The sequence shown here is derived from an EMBL/GenBank/DDBJ whole genome shotgun (WGS) entry which is preliminary data.</text>
</comment>
<keyword evidence="3" id="KW-1185">Reference proteome</keyword>
<dbReference type="RefSeq" id="WP_141633160.1">
    <property type="nucleotide sequence ID" value="NZ_VIGB01000003.1"/>
</dbReference>
<dbReference type="OrthoDB" id="333547at2"/>
<dbReference type="InterPro" id="IPR049202">
    <property type="entry name" value="DUF6817"/>
</dbReference>
<organism evidence="2 3">
    <name type="scientific">Kitasatospora acidiphila</name>
    <dbReference type="NCBI Taxonomy" id="2567942"/>
    <lineage>
        <taxon>Bacteria</taxon>
        <taxon>Bacillati</taxon>
        <taxon>Actinomycetota</taxon>
        <taxon>Actinomycetes</taxon>
        <taxon>Kitasatosporales</taxon>
        <taxon>Streptomycetaceae</taxon>
        <taxon>Kitasatospora</taxon>
    </lineage>
</organism>
<protein>
    <recommendedName>
        <fullName evidence="1">DUF6817 domain-containing protein</fullName>
    </recommendedName>
</protein>
<reference evidence="2 3" key="1">
    <citation type="submission" date="2019-06" db="EMBL/GenBank/DDBJ databases">
        <title>Description of Kitasatospora acidophila sp. nov. isolated from pine grove soil, and reclassification of Streptomyces novaecaesareae to Kitasatospora novaeceasareae comb. nov.</title>
        <authorList>
            <person name="Kim M.J."/>
        </authorList>
    </citation>
    <scope>NUCLEOTIDE SEQUENCE [LARGE SCALE GENOMIC DNA]</scope>
    <source>
        <strain evidence="2 3">MMS16-CNU292</strain>
    </source>
</reference>
<sequence>MPDPIQQADALLRSLGAAELDHPGGTLLAHLHRVRELLADWGARPELQLAGLCHACYGTDGFPAALLPAARQDSRDRLAAVIGPGAERIVHDYAGCERGPTYRELTGEPPRIHDRFTGRPYQPTPHQQRDFAELTAANELDLARHSQDFRARHGAALLTLFTRWRPLLSEPAWATAELLLG</sequence>
<evidence type="ECO:0000259" key="1">
    <source>
        <dbReference type="Pfam" id="PF20680"/>
    </source>
</evidence>
<gene>
    <name evidence="2" type="ORF">E6W39_09520</name>
</gene>
<evidence type="ECO:0000313" key="2">
    <source>
        <dbReference type="EMBL" id="TQF02467.1"/>
    </source>
</evidence>
<name>A0A540W0I0_9ACTN</name>
<dbReference type="EMBL" id="VIGB01000003">
    <property type="protein sequence ID" value="TQF02467.1"/>
    <property type="molecule type" value="Genomic_DNA"/>
</dbReference>
<accession>A0A540W0I0</accession>
<proteinExistence type="predicted"/>
<feature type="domain" description="DUF6817" evidence="1">
    <location>
        <begin position="11"/>
        <end position="98"/>
    </location>
</feature>
<dbReference type="AlphaFoldDB" id="A0A540W0I0"/>
<dbReference type="Pfam" id="PF20680">
    <property type="entry name" value="DUF6817"/>
    <property type="match status" value="1"/>
</dbReference>